<dbReference type="SUPFAM" id="SSF55874">
    <property type="entry name" value="ATPase domain of HSP90 chaperone/DNA topoisomerase II/histidine kinase"/>
    <property type="match status" value="1"/>
</dbReference>
<sequence length="162" mass="16646">MTAGRHMASLLDGVREPTRVSAGAVVAQAVLLISAEAQAADVRVGLDRGTGDDAVRADPLRLRQAVLNLLTNAIHCGPPDSEVSVAVSRDADTVTVAVRDQGPGLTAGQIAALMRTRSGERAHGLGLPITCELVAALSGRLRVESTPGRGSCFSIELAAYPG</sequence>
<dbReference type="InterPro" id="IPR050736">
    <property type="entry name" value="Sensor_HK_Regulatory"/>
</dbReference>
<evidence type="ECO:0000256" key="1">
    <source>
        <dbReference type="ARBA" id="ARBA00000085"/>
    </source>
</evidence>
<proteinExistence type="predicted"/>
<organism evidence="7 8">
    <name type="scientific">Phytohabitans rumicis</name>
    <dbReference type="NCBI Taxonomy" id="1076125"/>
    <lineage>
        <taxon>Bacteria</taxon>
        <taxon>Bacillati</taxon>
        <taxon>Actinomycetota</taxon>
        <taxon>Actinomycetes</taxon>
        <taxon>Micromonosporales</taxon>
        <taxon>Micromonosporaceae</taxon>
    </lineage>
</organism>
<evidence type="ECO:0000256" key="2">
    <source>
        <dbReference type="ARBA" id="ARBA00012438"/>
    </source>
</evidence>
<evidence type="ECO:0000256" key="5">
    <source>
        <dbReference type="ARBA" id="ARBA00023012"/>
    </source>
</evidence>
<dbReference type="GO" id="GO:0000160">
    <property type="term" value="P:phosphorelay signal transduction system"/>
    <property type="evidence" value="ECO:0007669"/>
    <property type="project" value="UniProtKB-KW"/>
</dbReference>
<evidence type="ECO:0000313" key="8">
    <source>
        <dbReference type="Proteomes" id="UP000482960"/>
    </source>
</evidence>
<feature type="domain" description="Histidine kinase" evidence="6">
    <location>
        <begin position="1"/>
        <end position="161"/>
    </location>
</feature>
<keyword evidence="8" id="KW-1185">Reference proteome</keyword>
<comment type="caution">
    <text evidence="7">The sequence shown here is derived from an EMBL/GenBank/DDBJ whole genome shotgun (WGS) entry which is preliminary data.</text>
</comment>
<evidence type="ECO:0000256" key="3">
    <source>
        <dbReference type="ARBA" id="ARBA00022679"/>
    </source>
</evidence>
<dbReference type="InterPro" id="IPR005467">
    <property type="entry name" value="His_kinase_dom"/>
</dbReference>
<dbReference type="SMART" id="SM00387">
    <property type="entry name" value="HATPase_c"/>
    <property type="match status" value="1"/>
</dbReference>
<protein>
    <recommendedName>
        <fullName evidence="2">histidine kinase</fullName>
        <ecNumber evidence="2">2.7.13.3</ecNumber>
    </recommendedName>
</protein>
<reference evidence="7 8" key="2">
    <citation type="submission" date="2020-03" db="EMBL/GenBank/DDBJ databases">
        <authorList>
            <person name="Ichikawa N."/>
            <person name="Kimura A."/>
            <person name="Kitahashi Y."/>
            <person name="Uohara A."/>
        </authorList>
    </citation>
    <scope>NUCLEOTIDE SEQUENCE [LARGE SCALE GENOMIC DNA]</scope>
    <source>
        <strain evidence="7 8">NBRC 108638</strain>
    </source>
</reference>
<dbReference type="Proteomes" id="UP000482960">
    <property type="component" value="Unassembled WGS sequence"/>
</dbReference>
<dbReference type="PROSITE" id="PS50109">
    <property type="entry name" value="HIS_KIN"/>
    <property type="match status" value="1"/>
</dbReference>
<keyword evidence="3" id="KW-0808">Transferase</keyword>
<evidence type="ECO:0000313" key="7">
    <source>
        <dbReference type="EMBL" id="GFJ95133.1"/>
    </source>
</evidence>
<dbReference type="AlphaFoldDB" id="A0A6V8LD32"/>
<dbReference type="PANTHER" id="PTHR43711:SF1">
    <property type="entry name" value="HISTIDINE KINASE 1"/>
    <property type="match status" value="1"/>
</dbReference>
<dbReference type="PANTHER" id="PTHR43711">
    <property type="entry name" value="TWO-COMPONENT HISTIDINE KINASE"/>
    <property type="match status" value="1"/>
</dbReference>
<dbReference type="Pfam" id="PF02518">
    <property type="entry name" value="HATPase_c"/>
    <property type="match status" value="1"/>
</dbReference>
<evidence type="ECO:0000256" key="4">
    <source>
        <dbReference type="ARBA" id="ARBA00022777"/>
    </source>
</evidence>
<gene>
    <name evidence="7" type="ORF">Prum_087750</name>
</gene>
<comment type="catalytic activity">
    <reaction evidence="1">
        <text>ATP + protein L-histidine = ADP + protein N-phospho-L-histidine.</text>
        <dbReference type="EC" id="2.7.13.3"/>
    </reaction>
</comment>
<evidence type="ECO:0000259" key="6">
    <source>
        <dbReference type="PROSITE" id="PS50109"/>
    </source>
</evidence>
<dbReference type="InterPro" id="IPR003594">
    <property type="entry name" value="HATPase_dom"/>
</dbReference>
<dbReference type="GO" id="GO:0004673">
    <property type="term" value="F:protein histidine kinase activity"/>
    <property type="evidence" value="ECO:0007669"/>
    <property type="project" value="UniProtKB-EC"/>
</dbReference>
<reference evidence="7 8" key="1">
    <citation type="submission" date="2020-03" db="EMBL/GenBank/DDBJ databases">
        <title>Whole genome shotgun sequence of Phytohabitans rumicis NBRC 108638.</title>
        <authorList>
            <person name="Komaki H."/>
            <person name="Tamura T."/>
        </authorList>
    </citation>
    <scope>NUCLEOTIDE SEQUENCE [LARGE SCALE GENOMIC DNA]</scope>
    <source>
        <strain evidence="7 8">NBRC 108638</strain>
    </source>
</reference>
<accession>A0A6V8LD32</accession>
<dbReference type="EC" id="2.7.13.3" evidence="2"/>
<dbReference type="CDD" id="cd00075">
    <property type="entry name" value="HATPase"/>
    <property type="match status" value="1"/>
</dbReference>
<dbReference type="InterPro" id="IPR036890">
    <property type="entry name" value="HATPase_C_sf"/>
</dbReference>
<name>A0A6V8LD32_9ACTN</name>
<keyword evidence="5" id="KW-0902">Two-component regulatory system</keyword>
<dbReference type="RefSeq" id="WP_173082571.1">
    <property type="nucleotide sequence ID" value="NZ_BLPG01000001.1"/>
</dbReference>
<dbReference type="Gene3D" id="3.30.565.10">
    <property type="entry name" value="Histidine kinase-like ATPase, C-terminal domain"/>
    <property type="match status" value="1"/>
</dbReference>
<keyword evidence="4" id="KW-0418">Kinase</keyword>
<dbReference type="EMBL" id="BLPG01000001">
    <property type="protein sequence ID" value="GFJ95133.1"/>
    <property type="molecule type" value="Genomic_DNA"/>
</dbReference>